<comment type="caution">
    <text evidence="2">The sequence shown here is derived from an EMBL/GenBank/DDBJ whole genome shotgun (WGS) entry which is preliminary data.</text>
</comment>
<evidence type="ECO:0000256" key="1">
    <source>
        <dbReference type="SAM" id="MobiDB-lite"/>
    </source>
</evidence>
<dbReference type="Proteomes" id="UP001501257">
    <property type="component" value="Unassembled WGS sequence"/>
</dbReference>
<name>A0ABP9TQ85_9MICC</name>
<evidence type="ECO:0000313" key="3">
    <source>
        <dbReference type="Proteomes" id="UP001501257"/>
    </source>
</evidence>
<feature type="region of interest" description="Disordered" evidence="1">
    <location>
        <begin position="1"/>
        <end position="56"/>
    </location>
</feature>
<proteinExistence type="predicted"/>
<gene>
    <name evidence="2" type="ORF">GCM10025778_34580</name>
</gene>
<sequence>MAEVSGKLRPWRNGGPPAKRFATVQGVIEPASPGTGMTPNRPARIAGPAPNRREVR</sequence>
<evidence type="ECO:0000313" key="2">
    <source>
        <dbReference type="EMBL" id="GAA5228919.1"/>
    </source>
</evidence>
<keyword evidence="3" id="KW-1185">Reference proteome</keyword>
<reference evidence="3" key="1">
    <citation type="journal article" date="2019" name="Int. J. Syst. Evol. Microbiol.">
        <title>The Global Catalogue of Microorganisms (GCM) 10K type strain sequencing project: providing services to taxonomists for standard genome sequencing and annotation.</title>
        <authorList>
            <consortium name="The Broad Institute Genomics Platform"/>
            <consortium name="The Broad Institute Genome Sequencing Center for Infectious Disease"/>
            <person name="Wu L."/>
            <person name="Ma J."/>
        </authorList>
    </citation>
    <scope>NUCLEOTIDE SEQUENCE [LARGE SCALE GENOMIC DNA]</scope>
    <source>
        <strain evidence="3">JCM 18952</strain>
    </source>
</reference>
<organism evidence="2 3">
    <name type="scientific">Paeniglutamicibacter antarcticus</name>
    <dbReference type="NCBI Taxonomy" id="494023"/>
    <lineage>
        <taxon>Bacteria</taxon>
        <taxon>Bacillati</taxon>
        <taxon>Actinomycetota</taxon>
        <taxon>Actinomycetes</taxon>
        <taxon>Micrococcales</taxon>
        <taxon>Micrococcaceae</taxon>
        <taxon>Paeniglutamicibacter</taxon>
    </lineage>
</organism>
<accession>A0ABP9TQ85</accession>
<protein>
    <submittedName>
        <fullName evidence="2">Uncharacterized protein</fullName>
    </submittedName>
</protein>
<dbReference type="EMBL" id="BAABLK010000091">
    <property type="protein sequence ID" value="GAA5228919.1"/>
    <property type="molecule type" value="Genomic_DNA"/>
</dbReference>